<gene>
    <name evidence="2" type="ORF">UFOPK3774_00392</name>
</gene>
<feature type="transmembrane region" description="Helical" evidence="1">
    <location>
        <begin position="75"/>
        <end position="94"/>
    </location>
</feature>
<dbReference type="AlphaFoldDB" id="A0A6J7J2K4"/>
<reference evidence="2" key="1">
    <citation type="submission" date="2020-05" db="EMBL/GenBank/DDBJ databases">
        <authorList>
            <person name="Chiriac C."/>
            <person name="Salcher M."/>
            <person name="Ghai R."/>
            <person name="Kavagutti S V."/>
        </authorList>
    </citation>
    <scope>NUCLEOTIDE SEQUENCE</scope>
</reference>
<keyword evidence="1" id="KW-0812">Transmembrane</keyword>
<evidence type="ECO:0000313" key="2">
    <source>
        <dbReference type="EMBL" id="CAB4936864.1"/>
    </source>
</evidence>
<proteinExistence type="predicted"/>
<evidence type="ECO:0000256" key="1">
    <source>
        <dbReference type="SAM" id="Phobius"/>
    </source>
</evidence>
<feature type="transmembrane region" description="Helical" evidence="1">
    <location>
        <begin position="100"/>
        <end position="121"/>
    </location>
</feature>
<accession>A0A6J7J2K4</accession>
<dbReference type="EMBL" id="CAFBNG010000051">
    <property type="protein sequence ID" value="CAB4936864.1"/>
    <property type="molecule type" value="Genomic_DNA"/>
</dbReference>
<sequence length="123" mass="13173">MNISLMRNILRAGSLVFGGSSLFLLALPGTFLGLLNLDKSDALSWSMRMIGITVFALAGNMWNNANQSSEHRVSNVAKIMCVSAAGLGVLTLMAPAHLGWFSYLYAAIGFGFSLAYLVALLKK</sequence>
<feature type="transmembrane region" description="Helical" evidence="1">
    <location>
        <begin position="12"/>
        <end position="33"/>
    </location>
</feature>
<protein>
    <submittedName>
        <fullName evidence="2">Unannotated protein</fullName>
    </submittedName>
</protein>
<keyword evidence="1" id="KW-1133">Transmembrane helix</keyword>
<keyword evidence="1" id="KW-0472">Membrane</keyword>
<name>A0A6J7J2K4_9ZZZZ</name>
<organism evidence="2">
    <name type="scientific">freshwater metagenome</name>
    <dbReference type="NCBI Taxonomy" id="449393"/>
    <lineage>
        <taxon>unclassified sequences</taxon>
        <taxon>metagenomes</taxon>
        <taxon>ecological metagenomes</taxon>
    </lineage>
</organism>
<feature type="transmembrane region" description="Helical" evidence="1">
    <location>
        <begin position="45"/>
        <end position="63"/>
    </location>
</feature>